<comment type="caution">
    <text evidence="2">The sequence shown here is derived from an EMBL/GenBank/DDBJ whole genome shotgun (WGS) entry which is preliminary data.</text>
</comment>
<evidence type="ECO:0008006" key="4">
    <source>
        <dbReference type="Google" id="ProtNLM"/>
    </source>
</evidence>
<dbReference type="Pfam" id="PF09608">
    <property type="entry name" value="Alph_Pro_TM"/>
    <property type="match status" value="1"/>
</dbReference>
<keyword evidence="1" id="KW-0812">Transmembrane</keyword>
<organism evidence="2 3">
    <name type="scientific">Tsuneonella aeria</name>
    <dbReference type="NCBI Taxonomy" id="1837929"/>
    <lineage>
        <taxon>Bacteria</taxon>
        <taxon>Pseudomonadati</taxon>
        <taxon>Pseudomonadota</taxon>
        <taxon>Alphaproteobacteria</taxon>
        <taxon>Sphingomonadales</taxon>
        <taxon>Erythrobacteraceae</taxon>
        <taxon>Tsuneonella</taxon>
    </lineage>
</organism>
<dbReference type="InterPro" id="IPR019088">
    <property type="entry name" value="CHP02186-rel_TM"/>
</dbReference>
<dbReference type="EMBL" id="WTZA01000001">
    <property type="protein sequence ID" value="MXO74657.1"/>
    <property type="molecule type" value="Genomic_DNA"/>
</dbReference>
<evidence type="ECO:0000313" key="2">
    <source>
        <dbReference type="EMBL" id="MXO74657.1"/>
    </source>
</evidence>
<gene>
    <name evidence="2" type="ORF">GRI40_05395</name>
</gene>
<feature type="transmembrane region" description="Helical" evidence="1">
    <location>
        <begin position="226"/>
        <end position="249"/>
    </location>
</feature>
<keyword evidence="1" id="KW-0472">Membrane</keyword>
<dbReference type="Proteomes" id="UP000439522">
    <property type="component" value="Unassembled WGS sequence"/>
</dbReference>
<dbReference type="AlphaFoldDB" id="A0A6I4TDD3"/>
<name>A0A6I4TDD3_9SPHN</name>
<protein>
    <recommendedName>
        <fullName evidence="4">TIGR02186 family protein</fullName>
    </recommendedName>
</protein>
<reference evidence="2 3" key="1">
    <citation type="submission" date="2019-12" db="EMBL/GenBank/DDBJ databases">
        <title>Genomic-based taxomic classification of the family Erythrobacteraceae.</title>
        <authorList>
            <person name="Xu L."/>
        </authorList>
    </citation>
    <scope>NUCLEOTIDE SEQUENCE [LARGE SCALE GENOMIC DNA]</scope>
    <source>
        <strain evidence="2 3">100921-2</strain>
    </source>
</reference>
<dbReference type="OrthoDB" id="9815212at2"/>
<keyword evidence="1" id="KW-1133">Transmembrane helix</keyword>
<evidence type="ECO:0000313" key="3">
    <source>
        <dbReference type="Proteomes" id="UP000439522"/>
    </source>
</evidence>
<sequence length="251" mass="27773">MIRGLFLILSFLALTAQRDPILVPEVSQHEVRVRQGFTGTELLLFGAVLDPRGVRAERPYDVVVVLKGPTAPIRLREKSKVGGLWINAASTDFRSAPSFFAVAASRPIAEIVDEKTAAIYEFGTDFIQLSPTGEIDPAEQQRFREGLVDLKRRQGLYAEDMRGVTISEDVLYQARINLPSRVQTGTYTAETFAVDRGRVVASAVAEVEVRKVGFERFVEVFAQEQAFFYGILAVALSIGMGWMAGRLFALV</sequence>
<keyword evidence="3" id="KW-1185">Reference proteome</keyword>
<accession>A0A6I4TDD3</accession>
<evidence type="ECO:0000256" key="1">
    <source>
        <dbReference type="SAM" id="Phobius"/>
    </source>
</evidence>
<dbReference type="RefSeq" id="WP_160610393.1">
    <property type="nucleotide sequence ID" value="NZ_WTZA01000001.1"/>
</dbReference>
<proteinExistence type="predicted"/>